<dbReference type="InterPro" id="IPR003833">
    <property type="entry name" value="CT_C_D"/>
</dbReference>
<dbReference type="EMBL" id="JYFN01000010">
    <property type="protein sequence ID" value="KJE23906.1"/>
    <property type="molecule type" value="Genomic_DNA"/>
</dbReference>
<evidence type="ECO:0000256" key="3">
    <source>
        <dbReference type="ARBA" id="ARBA00022840"/>
    </source>
</evidence>
<reference evidence="7" key="1">
    <citation type="submission" date="2015-02" db="EMBL/GenBank/DDBJ databases">
        <title>Draft Genome of Frankia sp. CpI1-S.</title>
        <authorList>
            <person name="Oshone R.T."/>
            <person name="Ngom M."/>
            <person name="Ghodhbane-Gtari F."/>
            <person name="Gtari M."/>
            <person name="Morris K."/>
            <person name="Thomas K."/>
            <person name="Sen A."/>
            <person name="Tisa L.S."/>
        </authorList>
    </citation>
    <scope>NUCLEOTIDE SEQUENCE [LARGE SCALE GENOMIC DNA]</scope>
    <source>
        <strain evidence="7">CpI1-S</strain>
    </source>
</reference>
<feature type="region of interest" description="Disordered" evidence="4">
    <location>
        <begin position="68"/>
        <end position="107"/>
    </location>
</feature>
<dbReference type="AlphaFoldDB" id="A0A0D8BIF1"/>
<evidence type="ECO:0000256" key="1">
    <source>
        <dbReference type="ARBA" id="ARBA00022741"/>
    </source>
</evidence>
<evidence type="ECO:0000256" key="2">
    <source>
        <dbReference type="ARBA" id="ARBA00022801"/>
    </source>
</evidence>
<dbReference type="OrthoDB" id="9778567at2"/>
<dbReference type="GO" id="GO:0016787">
    <property type="term" value="F:hydrolase activity"/>
    <property type="evidence" value="ECO:0007669"/>
    <property type="project" value="UniProtKB-KW"/>
</dbReference>
<evidence type="ECO:0000313" key="6">
    <source>
        <dbReference type="EMBL" id="KJE23906.1"/>
    </source>
</evidence>
<dbReference type="Pfam" id="PF02682">
    <property type="entry name" value="CT_C_D"/>
    <property type="match status" value="2"/>
</dbReference>
<evidence type="ECO:0000256" key="4">
    <source>
        <dbReference type="SAM" id="MobiDB-lite"/>
    </source>
</evidence>
<organism evidence="6 7">
    <name type="scientific">Frankia torreyi</name>
    <dbReference type="NCBI Taxonomy" id="1856"/>
    <lineage>
        <taxon>Bacteria</taxon>
        <taxon>Bacillati</taxon>
        <taxon>Actinomycetota</taxon>
        <taxon>Actinomycetes</taxon>
        <taxon>Frankiales</taxon>
        <taxon>Frankiaceae</taxon>
        <taxon>Frankia</taxon>
    </lineage>
</organism>
<keyword evidence="7" id="KW-1185">Reference proteome</keyword>
<keyword evidence="1" id="KW-0547">Nucleotide-binding</keyword>
<dbReference type="GO" id="GO:0005524">
    <property type="term" value="F:ATP binding"/>
    <property type="evidence" value="ECO:0007669"/>
    <property type="project" value="UniProtKB-KW"/>
</dbReference>
<feature type="compositionally biased region" description="Pro residues" evidence="4">
    <location>
        <begin position="79"/>
        <end position="90"/>
    </location>
</feature>
<dbReference type="SUPFAM" id="SSF50891">
    <property type="entry name" value="Cyclophilin-like"/>
    <property type="match status" value="1"/>
</dbReference>
<keyword evidence="2 6" id="KW-0378">Hydrolase</keyword>
<dbReference type="PANTHER" id="PTHR34698:SF2">
    <property type="entry name" value="5-OXOPROLINASE SUBUNIT B"/>
    <property type="match status" value="1"/>
</dbReference>
<dbReference type="Proteomes" id="UP000032545">
    <property type="component" value="Unassembled WGS sequence"/>
</dbReference>
<dbReference type="RefSeq" id="WP_044884510.1">
    <property type="nucleotide sequence ID" value="NZ_JYFN01000010.1"/>
</dbReference>
<dbReference type="InterPro" id="IPR010016">
    <property type="entry name" value="PxpB"/>
</dbReference>
<sequence length="259" mass="26623">MRILPCGDEALLVEVANLREAEDLYGRLRRDPPPGVTDLVPAARTVLIAFDPAATGPARLRALLHGLSPAPADREPQPVDAPAPDAPAPDAPGRDTPAASCAVVAGGDGRDPAAANPIGTAAADSPATVTIPVRYDGPDLDDLARLTGLTPAQIIGRHLQGQHRVAFCGFAPGFAYIAGLDPGLRVPRRDSPRTRVPAGAVAIADEFSGVYPRASPGGWHLIGQTDLAVFDLTRDPPALLVPGTPVRFVAVGVAQAVGA</sequence>
<dbReference type="Gene3D" id="2.40.100.10">
    <property type="entry name" value="Cyclophilin-like"/>
    <property type="match status" value="1"/>
</dbReference>
<accession>A0A0D8BIF1</accession>
<dbReference type="InterPro" id="IPR029000">
    <property type="entry name" value="Cyclophilin-like_dom_sf"/>
</dbReference>
<dbReference type="SMART" id="SM00796">
    <property type="entry name" value="AHS1"/>
    <property type="match status" value="1"/>
</dbReference>
<feature type="domain" description="Carboxyltransferase" evidence="5">
    <location>
        <begin position="1"/>
        <end position="240"/>
    </location>
</feature>
<proteinExistence type="predicted"/>
<name>A0A0D8BIF1_9ACTN</name>
<comment type="caution">
    <text evidence="6">The sequence shown here is derived from an EMBL/GenBank/DDBJ whole genome shotgun (WGS) entry which is preliminary data.</text>
</comment>
<keyword evidence="3" id="KW-0067">ATP-binding</keyword>
<gene>
    <name evidence="6" type="ORF">FF36_01840</name>
</gene>
<dbReference type="PATRIC" id="fig|1502723.3.peg.6972"/>
<protein>
    <submittedName>
        <fullName evidence="6">Allophanate hydrolase subunit 1</fullName>
    </submittedName>
</protein>
<evidence type="ECO:0000313" key="7">
    <source>
        <dbReference type="Proteomes" id="UP000032545"/>
    </source>
</evidence>
<dbReference type="SUPFAM" id="SSF160467">
    <property type="entry name" value="PH0987 N-terminal domain-like"/>
    <property type="match status" value="1"/>
</dbReference>
<evidence type="ECO:0000259" key="5">
    <source>
        <dbReference type="SMART" id="SM00796"/>
    </source>
</evidence>
<reference evidence="6 7" key="2">
    <citation type="journal article" date="2016" name="Genome Announc.">
        <title>Permanent Draft Genome Sequences for Two Variants of Frankia sp. Strain CpI1, the First Frankia Strain Isolated from Root Nodules of Comptonia peregrina.</title>
        <authorList>
            <person name="Oshone R."/>
            <person name="Hurst S.G.IV."/>
            <person name="Abebe-Akele F."/>
            <person name="Simpson S."/>
            <person name="Morris K."/>
            <person name="Thomas W.K."/>
            <person name="Tisa L.S."/>
        </authorList>
    </citation>
    <scope>NUCLEOTIDE SEQUENCE [LARGE SCALE GENOMIC DNA]</scope>
    <source>
        <strain evidence="7">CpI1-S</strain>
    </source>
</reference>
<dbReference type="Gene3D" id="3.30.1360.40">
    <property type="match status" value="1"/>
</dbReference>
<dbReference type="PANTHER" id="PTHR34698">
    <property type="entry name" value="5-OXOPROLINASE SUBUNIT B"/>
    <property type="match status" value="1"/>
</dbReference>